<feature type="region of interest" description="Disordered" evidence="1">
    <location>
        <begin position="59"/>
        <end position="80"/>
    </location>
</feature>
<organism evidence="2 3">
    <name type="scientific">Variovorax paradoxus</name>
    <dbReference type="NCBI Taxonomy" id="34073"/>
    <lineage>
        <taxon>Bacteria</taxon>
        <taxon>Pseudomonadati</taxon>
        <taxon>Pseudomonadota</taxon>
        <taxon>Betaproteobacteria</taxon>
        <taxon>Burkholderiales</taxon>
        <taxon>Comamonadaceae</taxon>
        <taxon>Variovorax</taxon>
    </lineage>
</organism>
<name>A0A5Q0MDI6_VARPD</name>
<gene>
    <name evidence="2" type="ORF">GFK26_28415</name>
</gene>
<proteinExistence type="predicted"/>
<dbReference type="Proteomes" id="UP000326780">
    <property type="component" value="Chromosome"/>
</dbReference>
<dbReference type="EMBL" id="CP045644">
    <property type="protein sequence ID" value="QFZ86412.1"/>
    <property type="molecule type" value="Genomic_DNA"/>
</dbReference>
<sequence length="150" mass="15235">MAAALSSRARPPAADPRRYWAPCLGVALVAMALFHATLKDLVNESAARAALVTTAVVPAEAEPDRSAAGQALPDGAPSAPSVPVTLTNTNFEPSVILPAARTAKAAPAVVEVHKCVMPEGNAAYSDGPCPAGAHATTLRLPRDLHASASL</sequence>
<dbReference type="AlphaFoldDB" id="A0A5Q0MDI6"/>
<reference evidence="2 3" key="1">
    <citation type="submission" date="2019-10" db="EMBL/GenBank/DDBJ databases">
        <title>Complete genome sequence of Variovorax paradoxus 5C-2.</title>
        <authorList>
            <person name="Gogoleva N.E."/>
            <person name="Balkin A.S."/>
        </authorList>
    </citation>
    <scope>NUCLEOTIDE SEQUENCE [LARGE SCALE GENOMIC DNA]</scope>
    <source>
        <strain evidence="2 3">5C-2</strain>
    </source>
</reference>
<protein>
    <submittedName>
        <fullName evidence="2">Uncharacterized protein</fullName>
    </submittedName>
</protein>
<dbReference type="RefSeq" id="WP_153284905.1">
    <property type="nucleotide sequence ID" value="NZ_CP045644.1"/>
</dbReference>
<evidence type="ECO:0000313" key="2">
    <source>
        <dbReference type="EMBL" id="QFZ86412.1"/>
    </source>
</evidence>
<accession>A0A5Q0MDI6</accession>
<evidence type="ECO:0000256" key="1">
    <source>
        <dbReference type="SAM" id="MobiDB-lite"/>
    </source>
</evidence>
<evidence type="ECO:0000313" key="3">
    <source>
        <dbReference type="Proteomes" id="UP000326780"/>
    </source>
</evidence>